<dbReference type="EMBL" id="QKWP01001106">
    <property type="protein sequence ID" value="RIB11693.1"/>
    <property type="molecule type" value="Genomic_DNA"/>
</dbReference>
<evidence type="ECO:0000313" key="2">
    <source>
        <dbReference type="Proteomes" id="UP000266673"/>
    </source>
</evidence>
<sequence length="177" mass="21120">MKVELFKVQIDSTKREKGLPKRKESDSKEKRICVRSLDKAYKSWMTKVENTRGHEENKIANEITIRSRIKKWINKCKTAKLLKFKEKKRKDLPNGSEEIKSWHVTFEFQIRKTSEDIGRQLPFIHNNLGEGHEENKIANEITIRSRIKKWINKCKTAKLLKFKKKKRKNLLNESEEI</sequence>
<organism evidence="1 2">
    <name type="scientific">Gigaspora rosea</name>
    <dbReference type="NCBI Taxonomy" id="44941"/>
    <lineage>
        <taxon>Eukaryota</taxon>
        <taxon>Fungi</taxon>
        <taxon>Fungi incertae sedis</taxon>
        <taxon>Mucoromycota</taxon>
        <taxon>Glomeromycotina</taxon>
        <taxon>Glomeromycetes</taxon>
        <taxon>Diversisporales</taxon>
        <taxon>Gigasporaceae</taxon>
        <taxon>Gigaspora</taxon>
    </lineage>
</organism>
<proteinExistence type="predicted"/>
<keyword evidence="2" id="KW-1185">Reference proteome</keyword>
<dbReference type="Proteomes" id="UP000266673">
    <property type="component" value="Unassembled WGS sequence"/>
</dbReference>
<gene>
    <name evidence="1" type="ORF">C2G38_2042465</name>
</gene>
<evidence type="ECO:0000313" key="1">
    <source>
        <dbReference type="EMBL" id="RIB11693.1"/>
    </source>
</evidence>
<accession>A0A397UVZ6</accession>
<dbReference type="AlphaFoldDB" id="A0A397UVZ6"/>
<name>A0A397UVZ6_9GLOM</name>
<reference evidence="1 2" key="1">
    <citation type="submission" date="2018-06" db="EMBL/GenBank/DDBJ databases">
        <title>Comparative genomics reveals the genomic features of Rhizophagus irregularis, R. cerebriforme, R. diaphanum and Gigaspora rosea, and their symbiotic lifestyle signature.</title>
        <authorList>
            <person name="Morin E."/>
            <person name="San Clemente H."/>
            <person name="Chen E.C.H."/>
            <person name="De La Providencia I."/>
            <person name="Hainaut M."/>
            <person name="Kuo A."/>
            <person name="Kohler A."/>
            <person name="Murat C."/>
            <person name="Tang N."/>
            <person name="Roy S."/>
            <person name="Loubradou J."/>
            <person name="Henrissat B."/>
            <person name="Grigoriev I.V."/>
            <person name="Corradi N."/>
            <person name="Roux C."/>
            <person name="Martin F.M."/>
        </authorList>
    </citation>
    <scope>NUCLEOTIDE SEQUENCE [LARGE SCALE GENOMIC DNA]</scope>
    <source>
        <strain evidence="1 2">DAOM 194757</strain>
    </source>
</reference>
<comment type="caution">
    <text evidence="1">The sequence shown here is derived from an EMBL/GenBank/DDBJ whole genome shotgun (WGS) entry which is preliminary data.</text>
</comment>
<protein>
    <submittedName>
        <fullName evidence="1">Uncharacterized protein</fullName>
    </submittedName>
</protein>